<gene>
    <name evidence="5" type="ordered locus">Acid_1933</name>
</gene>
<keyword evidence="1 3" id="KW-0732">Signal</keyword>
<dbReference type="KEGG" id="sus:Acid_1933"/>
<feature type="signal peptide" evidence="3">
    <location>
        <begin position="1"/>
        <end position="19"/>
    </location>
</feature>
<organism evidence="5">
    <name type="scientific">Solibacter usitatus (strain Ellin6076)</name>
    <dbReference type="NCBI Taxonomy" id="234267"/>
    <lineage>
        <taxon>Bacteria</taxon>
        <taxon>Pseudomonadati</taxon>
        <taxon>Acidobacteriota</taxon>
        <taxon>Terriglobia</taxon>
        <taxon>Bryobacterales</taxon>
        <taxon>Solibacteraceae</taxon>
        <taxon>Candidatus Solibacter</taxon>
    </lineage>
</organism>
<dbReference type="InterPro" id="IPR013517">
    <property type="entry name" value="FG-GAP"/>
</dbReference>
<feature type="chain" id="PRO_5004163720" description="3-keto-alpha-glucoside-1,2-lyase/3-keto-2-hydroxy-glucal hydratase domain-containing protein" evidence="3">
    <location>
        <begin position="20"/>
        <end position="648"/>
    </location>
</feature>
<evidence type="ECO:0000256" key="2">
    <source>
        <dbReference type="SAM" id="MobiDB-lite"/>
    </source>
</evidence>
<dbReference type="AlphaFoldDB" id="Q026Z0"/>
<feature type="region of interest" description="Disordered" evidence="2">
    <location>
        <begin position="167"/>
        <end position="196"/>
    </location>
</feature>
<reference evidence="5" key="1">
    <citation type="submission" date="2006-10" db="EMBL/GenBank/DDBJ databases">
        <title>Complete sequence of Solibacter usitatus Ellin6076.</title>
        <authorList>
            <consortium name="US DOE Joint Genome Institute"/>
            <person name="Copeland A."/>
            <person name="Lucas S."/>
            <person name="Lapidus A."/>
            <person name="Barry K."/>
            <person name="Detter J.C."/>
            <person name="Glavina del Rio T."/>
            <person name="Hammon N."/>
            <person name="Israni S."/>
            <person name="Dalin E."/>
            <person name="Tice H."/>
            <person name="Pitluck S."/>
            <person name="Thompson L.S."/>
            <person name="Brettin T."/>
            <person name="Bruce D."/>
            <person name="Han C."/>
            <person name="Tapia R."/>
            <person name="Gilna P."/>
            <person name="Schmutz J."/>
            <person name="Larimer F."/>
            <person name="Land M."/>
            <person name="Hauser L."/>
            <person name="Kyrpides N."/>
            <person name="Mikhailova N."/>
            <person name="Janssen P.H."/>
            <person name="Kuske C.R."/>
            <person name="Richardson P."/>
        </authorList>
    </citation>
    <scope>NUCLEOTIDE SEQUENCE</scope>
    <source>
        <strain evidence="5">Ellin6076</strain>
    </source>
</reference>
<dbReference type="PANTHER" id="PTHR44103">
    <property type="entry name" value="PROPROTEIN CONVERTASE P"/>
    <property type="match status" value="1"/>
</dbReference>
<evidence type="ECO:0000313" key="5">
    <source>
        <dbReference type="EMBL" id="ABJ82923.1"/>
    </source>
</evidence>
<accession>Q026Z0</accession>
<protein>
    <recommendedName>
        <fullName evidence="4">3-keto-alpha-glucoside-1,2-lyase/3-keto-2-hydroxy-glucal hydratase domain-containing protein</fullName>
    </recommendedName>
</protein>
<dbReference type="Gene3D" id="2.130.10.130">
    <property type="entry name" value="Integrin alpha, N-terminal"/>
    <property type="match status" value="2"/>
</dbReference>
<dbReference type="SUPFAM" id="SSF69318">
    <property type="entry name" value="Integrin alpha N-terminal domain"/>
    <property type="match status" value="1"/>
</dbReference>
<dbReference type="Pfam" id="PF06439">
    <property type="entry name" value="3keto-disac_hyd"/>
    <property type="match status" value="1"/>
</dbReference>
<evidence type="ECO:0000259" key="4">
    <source>
        <dbReference type="Pfam" id="PF06439"/>
    </source>
</evidence>
<dbReference type="STRING" id="234267.Acid_1933"/>
<dbReference type="HOGENOM" id="CLU_406463_0_0_0"/>
<dbReference type="OrthoDB" id="99430at2"/>
<dbReference type="eggNOG" id="COG2133">
    <property type="taxonomic scope" value="Bacteria"/>
</dbReference>
<evidence type="ECO:0000256" key="3">
    <source>
        <dbReference type="SAM" id="SignalP"/>
    </source>
</evidence>
<feature type="domain" description="3-keto-alpha-glucoside-1,2-lyase/3-keto-2-hydroxy-glucal hydratase" evidence="4">
    <location>
        <begin position="30"/>
        <end position="252"/>
    </location>
</feature>
<dbReference type="Pfam" id="PF13517">
    <property type="entry name" value="FG-GAP_3"/>
    <property type="match status" value="2"/>
</dbReference>
<name>Q026Z0_SOLUE</name>
<dbReference type="GO" id="GO:0016787">
    <property type="term" value="F:hydrolase activity"/>
    <property type="evidence" value="ECO:0007669"/>
    <property type="project" value="InterPro"/>
</dbReference>
<dbReference type="InterPro" id="IPR028994">
    <property type="entry name" value="Integrin_alpha_N"/>
</dbReference>
<evidence type="ECO:0000256" key="1">
    <source>
        <dbReference type="ARBA" id="ARBA00022729"/>
    </source>
</evidence>
<dbReference type="InParanoid" id="Q026Z0"/>
<dbReference type="EMBL" id="CP000473">
    <property type="protein sequence ID" value="ABJ82923.1"/>
    <property type="molecule type" value="Genomic_DNA"/>
</dbReference>
<dbReference type="Gene3D" id="2.60.120.560">
    <property type="entry name" value="Exo-inulinase, domain 1"/>
    <property type="match status" value="1"/>
</dbReference>
<dbReference type="PANTHER" id="PTHR44103:SF1">
    <property type="entry name" value="PROPROTEIN CONVERTASE P"/>
    <property type="match status" value="1"/>
</dbReference>
<dbReference type="InterPro" id="IPR010496">
    <property type="entry name" value="AL/BT2_dom"/>
</dbReference>
<sequence precursor="true">MSTKTLTLISMITVSVLFAATHDFTPDFTFRGSTLAGWHTLGPASWRAENGEIIATPQSPDGGWLVLDRGYQDVKFYTEFRCAGACDAGVLVRAEKTSGGGWKGTYVSLSGEGGSYDLTLDADGKELNRSPLLRATAQFARMAAGPWNNGAAQVPGFARPAITLAEQEEAASKPPAAAPGRAGGRGGPPRPELKTGDWNTIDIIVDTDMLWTTLNGRRGVNSATSDRMMGYGPIALHAAGTGEVRFRDVAIKDLNRKTEPAAQVSSHFRMQQLNDFFYSWGASVGDLNHDGIPDVIAGPFYFVGPDYTERHEFTAARSYSASNNFPEGMTYFAYDYTGDGWQDIICVDSRPIFLYVNPKGESRRWDRYNVVPTATSEIEVFGDLDGDGKPEILFAAPNAVMAYAKPNPADPTGVWKVHNISEPGLAGAHGMGMGDISGDGRIDVVNNRGWWEQPASGPGETLWKFHPQQFGNGGAEMGIYDVNGDGLNDVVTTVAAHGWGLAWFEQKRSSQGDISFVRHDIMGDLSTKNAGGVAFSEPHGAAFADMDGDGVPDLIVGKRLYSHLESHIDPDPYGPAVLYWYRTVRNPKAEGGAEFVPELIHNRSGVGSQFVVTDLNGDGAPDIVISCVKGTFIFWNQMRVRPQSARKN</sequence>
<proteinExistence type="predicted"/>